<dbReference type="Gene3D" id="1.20.1250.20">
    <property type="entry name" value="MFS general substrate transporter like domains"/>
    <property type="match status" value="2"/>
</dbReference>
<keyword evidence="11" id="KW-1185">Reference proteome</keyword>
<evidence type="ECO:0000313" key="10">
    <source>
        <dbReference type="Proteomes" id="UP001145799"/>
    </source>
</evidence>
<dbReference type="SUPFAM" id="SSF103473">
    <property type="entry name" value="MFS general substrate transporter"/>
    <property type="match status" value="1"/>
</dbReference>
<dbReference type="PANTHER" id="PTHR23517">
    <property type="entry name" value="RESISTANCE PROTEIN MDTM, PUTATIVE-RELATED-RELATED"/>
    <property type="match status" value="1"/>
</dbReference>
<dbReference type="InterPro" id="IPR011701">
    <property type="entry name" value="MFS"/>
</dbReference>
<dbReference type="GO" id="GO:0022857">
    <property type="term" value="F:transmembrane transporter activity"/>
    <property type="evidence" value="ECO:0007669"/>
    <property type="project" value="InterPro"/>
</dbReference>
<protein>
    <submittedName>
        <fullName evidence="9">MFS family arabinose efflux permease</fullName>
    </submittedName>
    <submittedName>
        <fullName evidence="8">MFS transporter</fullName>
    </submittedName>
</protein>
<evidence type="ECO:0000256" key="1">
    <source>
        <dbReference type="ARBA" id="ARBA00004651"/>
    </source>
</evidence>
<evidence type="ECO:0000256" key="3">
    <source>
        <dbReference type="ARBA" id="ARBA00022475"/>
    </source>
</evidence>
<dbReference type="GO" id="GO:0005886">
    <property type="term" value="C:plasma membrane"/>
    <property type="evidence" value="ECO:0007669"/>
    <property type="project" value="UniProtKB-SubCell"/>
</dbReference>
<feature type="transmembrane region" description="Helical" evidence="7">
    <location>
        <begin position="299"/>
        <end position="321"/>
    </location>
</feature>
<dbReference type="AlphaFoldDB" id="A0A9X3PX25"/>
<evidence type="ECO:0000256" key="2">
    <source>
        <dbReference type="ARBA" id="ARBA00022448"/>
    </source>
</evidence>
<feature type="transmembrane region" description="Helical" evidence="7">
    <location>
        <begin position="202"/>
        <end position="218"/>
    </location>
</feature>
<evidence type="ECO:0000256" key="4">
    <source>
        <dbReference type="ARBA" id="ARBA00022692"/>
    </source>
</evidence>
<organism evidence="8 10">
    <name type="scientific">Glycomyces lechevalierae</name>
    <dbReference type="NCBI Taxonomy" id="256034"/>
    <lineage>
        <taxon>Bacteria</taxon>
        <taxon>Bacillati</taxon>
        <taxon>Actinomycetota</taxon>
        <taxon>Actinomycetes</taxon>
        <taxon>Glycomycetales</taxon>
        <taxon>Glycomycetaceae</taxon>
        <taxon>Glycomyces</taxon>
    </lineage>
</organism>
<feature type="transmembrane region" description="Helical" evidence="7">
    <location>
        <begin position="98"/>
        <end position="125"/>
    </location>
</feature>
<keyword evidence="5 7" id="KW-1133">Transmembrane helix</keyword>
<dbReference type="Proteomes" id="UP001145799">
    <property type="component" value="Unassembled WGS sequence"/>
</dbReference>
<dbReference type="Proteomes" id="UP001183604">
    <property type="component" value="Unassembled WGS sequence"/>
</dbReference>
<dbReference type="RefSeq" id="WP_270124053.1">
    <property type="nucleotide sequence ID" value="NZ_BAAAOM010000002.1"/>
</dbReference>
<keyword evidence="2" id="KW-0813">Transport</keyword>
<feature type="transmembrane region" description="Helical" evidence="7">
    <location>
        <begin position="162"/>
        <end position="181"/>
    </location>
</feature>
<sequence>MSTKRAELAFLAVRGCSAAAYFLLVPFLALWLIDARGLAGAEAATVVALCLFFGRAGGMMAARVLDRIGLKRSVVIAYLTAVTAAGAMAIYAGDDLAAWIALASVLGLAFSSATAALKALVVVAYSPEQRLWAFSKLNLAVNAGSAAGIAAGGYVIAEAPGLLIWCAVALYAGALAALRLVPSVDERPAAGAGEEPATGGRGAFWLFLGFTAITWIAYAQVFNVLPTFTADTVGSKSISYLFVLNSVMVIVLQTPLTAWLERRRRARPRAAALAILPGAHAALAIAVLLFGFTGHASLAVAYAAMVVFTLAELVFGPAYDAQVAEVRGRMSNVAAYGVAGAVRGGAESAGTWLGITTVTGIVWPAAGTVFWAPAAGLVLVAGYFLLQASRIRDPHAAAAGRSALRGASSRGGSPPRRR</sequence>
<evidence type="ECO:0000256" key="5">
    <source>
        <dbReference type="ARBA" id="ARBA00022989"/>
    </source>
</evidence>
<dbReference type="InterPro" id="IPR050171">
    <property type="entry name" value="MFS_Transporters"/>
</dbReference>
<proteinExistence type="predicted"/>
<evidence type="ECO:0000313" key="11">
    <source>
        <dbReference type="Proteomes" id="UP001183604"/>
    </source>
</evidence>
<feature type="transmembrane region" description="Helical" evidence="7">
    <location>
        <begin position="39"/>
        <end position="62"/>
    </location>
</feature>
<keyword evidence="3" id="KW-1003">Cell membrane</keyword>
<keyword evidence="6 7" id="KW-0472">Membrane</keyword>
<feature type="transmembrane region" description="Helical" evidence="7">
    <location>
        <begin position="137"/>
        <end position="156"/>
    </location>
</feature>
<feature type="transmembrane region" description="Helical" evidence="7">
    <location>
        <begin position="74"/>
        <end position="92"/>
    </location>
</feature>
<keyword evidence="4 7" id="KW-0812">Transmembrane</keyword>
<feature type="transmembrane region" description="Helical" evidence="7">
    <location>
        <begin position="238"/>
        <end position="260"/>
    </location>
</feature>
<gene>
    <name evidence="9" type="ORF">J2S69_000405</name>
    <name evidence="8" type="ORF">O2L01_21320</name>
</gene>
<comment type="caution">
    <text evidence="8">The sequence shown here is derived from an EMBL/GenBank/DDBJ whole genome shotgun (WGS) entry which is preliminary data.</text>
</comment>
<evidence type="ECO:0000313" key="8">
    <source>
        <dbReference type="EMBL" id="MDA1387548.1"/>
    </source>
</evidence>
<dbReference type="EMBL" id="JAPZVQ010000017">
    <property type="protein sequence ID" value="MDA1387548.1"/>
    <property type="molecule type" value="Genomic_DNA"/>
</dbReference>
<evidence type="ECO:0000313" key="9">
    <source>
        <dbReference type="EMBL" id="MDR7336686.1"/>
    </source>
</evidence>
<dbReference type="EMBL" id="JAVDYD010000001">
    <property type="protein sequence ID" value="MDR7336686.1"/>
    <property type="molecule type" value="Genomic_DNA"/>
</dbReference>
<comment type="subcellular location">
    <subcellularLocation>
        <location evidence="1">Cell membrane</location>
        <topology evidence="1">Multi-pass membrane protein</topology>
    </subcellularLocation>
</comment>
<feature type="transmembrane region" description="Helical" evidence="7">
    <location>
        <begin position="333"/>
        <end position="355"/>
    </location>
</feature>
<feature type="transmembrane region" description="Helical" evidence="7">
    <location>
        <begin position="361"/>
        <end position="386"/>
    </location>
</feature>
<dbReference type="PANTHER" id="PTHR23517:SF2">
    <property type="entry name" value="MULTIDRUG RESISTANCE PROTEIN MDTH"/>
    <property type="match status" value="1"/>
</dbReference>
<dbReference type="Pfam" id="PF07690">
    <property type="entry name" value="MFS_1"/>
    <property type="match status" value="1"/>
</dbReference>
<name>A0A9X3PX25_9ACTN</name>
<dbReference type="InterPro" id="IPR036259">
    <property type="entry name" value="MFS_trans_sf"/>
</dbReference>
<evidence type="ECO:0000256" key="6">
    <source>
        <dbReference type="ARBA" id="ARBA00023136"/>
    </source>
</evidence>
<feature type="transmembrane region" description="Helical" evidence="7">
    <location>
        <begin position="272"/>
        <end position="293"/>
    </location>
</feature>
<feature type="transmembrane region" description="Helical" evidence="7">
    <location>
        <begin position="12"/>
        <end position="33"/>
    </location>
</feature>
<reference evidence="8" key="1">
    <citation type="submission" date="2022-12" db="EMBL/GenBank/DDBJ databases">
        <title>Gycomyces niveus sp.nov., a novel actinomycete isolated from soil in Shouguang.</title>
        <authorList>
            <person name="Yang X."/>
        </authorList>
    </citation>
    <scope>NUCLEOTIDE SEQUENCE</scope>
    <source>
        <strain evidence="8">DSM 44724</strain>
    </source>
</reference>
<accession>A0A9X3PX25</accession>
<evidence type="ECO:0000256" key="7">
    <source>
        <dbReference type="SAM" id="Phobius"/>
    </source>
</evidence>
<reference evidence="9 11" key="2">
    <citation type="submission" date="2023-07" db="EMBL/GenBank/DDBJ databases">
        <title>Sequencing the genomes of 1000 actinobacteria strains.</title>
        <authorList>
            <person name="Klenk H.-P."/>
        </authorList>
    </citation>
    <scope>NUCLEOTIDE SEQUENCE [LARGE SCALE GENOMIC DNA]</scope>
    <source>
        <strain evidence="9 11">DSM 44724</strain>
    </source>
</reference>